<accession>A0AAD7CP46</accession>
<evidence type="ECO:0000313" key="3">
    <source>
        <dbReference type="EMBL" id="KAJ7655934.1"/>
    </source>
</evidence>
<proteinExistence type="predicted"/>
<feature type="region of interest" description="Disordered" evidence="1">
    <location>
        <begin position="23"/>
        <end position="188"/>
    </location>
</feature>
<feature type="compositionally biased region" description="Low complexity" evidence="1">
    <location>
        <begin position="156"/>
        <end position="166"/>
    </location>
</feature>
<reference evidence="3" key="1">
    <citation type="submission" date="2023-03" db="EMBL/GenBank/DDBJ databases">
        <title>Massive genome expansion in bonnet fungi (Mycena s.s.) driven by repeated elements and novel gene families across ecological guilds.</title>
        <authorList>
            <consortium name="Lawrence Berkeley National Laboratory"/>
            <person name="Harder C.B."/>
            <person name="Miyauchi S."/>
            <person name="Viragh M."/>
            <person name="Kuo A."/>
            <person name="Thoen E."/>
            <person name="Andreopoulos B."/>
            <person name="Lu D."/>
            <person name="Skrede I."/>
            <person name="Drula E."/>
            <person name="Henrissat B."/>
            <person name="Morin E."/>
            <person name="Kohler A."/>
            <person name="Barry K."/>
            <person name="LaButti K."/>
            <person name="Morin E."/>
            <person name="Salamov A."/>
            <person name="Lipzen A."/>
            <person name="Mereny Z."/>
            <person name="Hegedus B."/>
            <person name="Baldrian P."/>
            <person name="Stursova M."/>
            <person name="Weitz H."/>
            <person name="Taylor A."/>
            <person name="Grigoriev I.V."/>
            <person name="Nagy L.G."/>
            <person name="Martin F."/>
            <person name="Kauserud H."/>
        </authorList>
    </citation>
    <scope>NUCLEOTIDE SEQUENCE</scope>
    <source>
        <strain evidence="3">CBHHK067</strain>
    </source>
</reference>
<evidence type="ECO:0000256" key="2">
    <source>
        <dbReference type="SAM" id="SignalP"/>
    </source>
</evidence>
<comment type="caution">
    <text evidence="3">The sequence shown here is derived from an EMBL/GenBank/DDBJ whole genome shotgun (WGS) entry which is preliminary data.</text>
</comment>
<name>A0AAD7CP46_MYCRO</name>
<dbReference type="AlphaFoldDB" id="A0AAD7CP46"/>
<evidence type="ECO:0000256" key="1">
    <source>
        <dbReference type="SAM" id="MobiDB-lite"/>
    </source>
</evidence>
<keyword evidence="2" id="KW-0732">Signal</keyword>
<evidence type="ECO:0000313" key="4">
    <source>
        <dbReference type="Proteomes" id="UP001221757"/>
    </source>
</evidence>
<organism evidence="3 4">
    <name type="scientific">Mycena rosella</name>
    <name type="common">Pink bonnet</name>
    <name type="synonym">Agaricus rosellus</name>
    <dbReference type="NCBI Taxonomy" id="1033263"/>
    <lineage>
        <taxon>Eukaryota</taxon>
        <taxon>Fungi</taxon>
        <taxon>Dikarya</taxon>
        <taxon>Basidiomycota</taxon>
        <taxon>Agaricomycotina</taxon>
        <taxon>Agaricomycetes</taxon>
        <taxon>Agaricomycetidae</taxon>
        <taxon>Agaricales</taxon>
        <taxon>Marasmiineae</taxon>
        <taxon>Mycenaceae</taxon>
        <taxon>Mycena</taxon>
    </lineage>
</organism>
<sequence length="188" mass="19953">MRTTTLAFLASLSLAVAAAPLGERGFGVRRMDKKSPAPSASADSTLSPWRKDVPEILERAAQPTPPPWRLDSSVPQQSSAPATATPIDDAPGWKKHAAQGASEISERVAQPTSPFWRRDSSAPSQSSPPAPSHINDAPGWKRVAQPTPPPWRRESAPQQSSAPAASNPIDDAPGWKKRAALSFPSQSA</sequence>
<feature type="compositionally biased region" description="Basic and acidic residues" evidence="1">
    <location>
        <begin position="49"/>
        <end position="58"/>
    </location>
</feature>
<keyword evidence="4" id="KW-1185">Reference proteome</keyword>
<feature type="chain" id="PRO_5042267503" evidence="2">
    <location>
        <begin position="19"/>
        <end position="188"/>
    </location>
</feature>
<dbReference type="EMBL" id="JARKIE010000305">
    <property type="protein sequence ID" value="KAJ7655934.1"/>
    <property type="molecule type" value="Genomic_DNA"/>
</dbReference>
<feature type="compositionally biased region" description="Low complexity" evidence="1">
    <location>
        <begin position="80"/>
        <end position="90"/>
    </location>
</feature>
<feature type="signal peptide" evidence="2">
    <location>
        <begin position="1"/>
        <end position="18"/>
    </location>
</feature>
<dbReference type="Proteomes" id="UP001221757">
    <property type="component" value="Unassembled WGS sequence"/>
</dbReference>
<gene>
    <name evidence="3" type="ORF">B0H17DRAFT_1213910</name>
</gene>
<protein>
    <submittedName>
        <fullName evidence="3">Uncharacterized protein</fullName>
    </submittedName>
</protein>